<dbReference type="AlphaFoldDB" id="A0A485LF63"/>
<dbReference type="Proteomes" id="UP000332933">
    <property type="component" value="Unassembled WGS sequence"/>
</dbReference>
<dbReference type="OrthoDB" id="423283at2759"/>
<reference evidence="3 4" key="1">
    <citation type="submission" date="2019-03" db="EMBL/GenBank/DDBJ databases">
        <authorList>
            <person name="Gaulin E."/>
            <person name="Dumas B."/>
        </authorList>
    </citation>
    <scope>NUCLEOTIDE SEQUENCE [LARGE SCALE GENOMIC DNA]</scope>
    <source>
        <strain evidence="3">CBS 568.67</strain>
    </source>
</reference>
<evidence type="ECO:0000313" key="3">
    <source>
        <dbReference type="EMBL" id="VFT97163.1"/>
    </source>
</evidence>
<feature type="compositionally biased region" description="Acidic residues" evidence="1">
    <location>
        <begin position="179"/>
        <end position="190"/>
    </location>
</feature>
<organism evidence="3 4">
    <name type="scientific">Aphanomyces stellatus</name>
    <dbReference type="NCBI Taxonomy" id="120398"/>
    <lineage>
        <taxon>Eukaryota</taxon>
        <taxon>Sar</taxon>
        <taxon>Stramenopiles</taxon>
        <taxon>Oomycota</taxon>
        <taxon>Saprolegniomycetes</taxon>
        <taxon>Saprolegniales</taxon>
        <taxon>Verrucalvaceae</taxon>
        <taxon>Aphanomyces</taxon>
    </lineage>
</organism>
<protein>
    <submittedName>
        <fullName evidence="3">Aste57867_20477 protein</fullName>
    </submittedName>
</protein>
<reference evidence="2" key="2">
    <citation type="submission" date="2019-06" db="EMBL/GenBank/DDBJ databases">
        <title>Genomics analysis of Aphanomyces spp. identifies a new class of oomycete effector associated with host adaptation.</title>
        <authorList>
            <person name="Gaulin E."/>
        </authorList>
    </citation>
    <scope>NUCLEOTIDE SEQUENCE</scope>
    <source>
        <strain evidence="2">CBS 578.67</strain>
    </source>
</reference>
<evidence type="ECO:0000256" key="1">
    <source>
        <dbReference type="SAM" id="MobiDB-lite"/>
    </source>
</evidence>
<dbReference type="EMBL" id="CAADRA010006859">
    <property type="protein sequence ID" value="VFT97163.1"/>
    <property type="molecule type" value="Genomic_DNA"/>
</dbReference>
<accession>A0A485LF63</accession>
<proteinExistence type="predicted"/>
<feature type="region of interest" description="Disordered" evidence="1">
    <location>
        <begin position="171"/>
        <end position="190"/>
    </location>
</feature>
<dbReference type="Gene3D" id="3.30.2410.10">
    <property type="entry name" value="Hect, E3 ligase catalytic domain"/>
    <property type="match status" value="1"/>
</dbReference>
<gene>
    <name evidence="3" type="primary">Aste57867_20477</name>
    <name evidence="2" type="ORF">As57867_020411</name>
    <name evidence="3" type="ORF">ASTE57867_20477</name>
</gene>
<dbReference type="EMBL" id="VJMH01006835">
    <property type="protein sequence ID" value="KAF0687825.1"/>
    <property type="molecule type" value="Genomic_DNA"/>
</dbReference>
<name>A0A485LF63_9STRA</name>
<sequence length="190" mass="21579">MPGSEFLRIEMPYTSIGSVDRAKQLLLLPQSHTCDNVLELPNYWVGLCERNETPPTYDELVEVVRHKLLYAIDNTCSYDLDVTNTIRAKEFVNLNCDLEASSESLKLPNLCDDTIEENGRGEDHPALVGASKNKYNNSTNMEELKNNYQNNDAADEKDIIGLAHSKRGYKDMTFTPPVDDSEYSFDDFEQ</sequence>
<keyword evidence="4" id="KW-1185">Reference proteome</keyword>
<evidence type="ECO:0000313" key="4">
    <source>
        <dbReference type="Proteomes" id="UP000332933"/>
    </source>
</evidence>
<evidence type="ECO:0000313" key="2">
    <source>
        <dbReference type="EMBL" id="KAF0687825.1"/>
    </source>
</evidence>